<name>A0A0C3AYV1_SERVB</name>
<organism evidence="2 3">
    <name type="scientific">Serendipita vermifera MAFF 305830</name>
    <dbReference type="NCBI Taxonomy" id="933852"/>
    <lineage>
        <taxon>Eukaryota</taxon>
        <taxon>Fungi</taxon>
        <taxon>Dikarya</taxon>
        <taxon>Basidiomycota</taxon>
        <taxon>Agaricomycotina</taxon>
        <taxon>Agaricomycetes</taxon>
        <taxon>Sebacinales</taxon>
        <taxon>Serendipitaceae</taxon>
        <taxon>Serendipita</taxon>
    </lineage>
</organism>
<dbReference type="InterPro" id="IPR000210">
    <property type="entry name" value="BTB/POZ_dom"/>
</dbReference>
<proteinExistence type="predicted"/>
<dbReference type="SMART" id="SM00225">
    <property type="entry name" value="BTB"/>
    <property type="match status" value="1"/>
</dbReference>
<dbReference type="PROSITE" id="PS50097">
    <property type="entry name" value="BTB"/>
    <property type="match status" value="1"/>
</dbReference>
<dbReference type="SUPFAM" id="SSF54695">
    <property type="entry name" value="POZ domain"/>
    <property type="match status" value="1"/>
</dbReference>
<feature type="domain" description="BTB" evidence="1">
    <location>
        <begin position="24"/>
        <end position="96"/>
    </location>
</feature>
<keyword evidence="3" id="KW-1185">Reference proteome</keyword>
<reference evidence="3" key="2">
    <citation type="submission" date="2015-01" db="EMBL/GenBank/DDBJ databases">
        <title>Evolutionary Origins and Diversification of the Mycorrhizal Mutualists.</title>
        <authorList>
            <consortium name="DOE Joint Genome Institute"/>
            <consortium name="Mycorrhizal Genomics Consortium"/>
            <person name="Kohler A."/>
            <person name="Kuo A."/>
            <person name="Nagy L.G."/>
            <person name="Floudas D."/>
            <person name="Copeland A."/>
            <person name="Barry K.W."/>
            <person name="Cichocki N."/>
            <person name="Veneault-Fourrey C."/>
            <person name="LaButti K."/>
            <person name="Lindquist E.A."/>
            <person name="Lipzen A."/>
            <person name="Lundell T."/>
            <person name="Morin E."/>
            <person name="Murat C."/>
            <person name="Riley R."/>
            <person name="Ohm R."/>
            <person name="Sun H."/>
            <person name="Tunlid A."/>
            <person name="Henrissat B."/>
            <person name="Grigoriev I.V."/>
            <person name="Hibbett D.S."/>
            <person name="Martin F."/>
        </authorList>
    </citation>
    <scope>NUCLEOTIDE SEQUENCE [LARGE SCALE GENOMIC DNA]</scope>
    <source>
        <strain evidence="3">MAFF 305830</strain>
    </source>
</reference>
<dbReference type="STRING" id="933852.A0A0C3AYV1"/>
<dbReference type="EMBL" id="KN824287">
    <property type="protein sequence ID" value="KIM29705.1"/>
    <property type="molecule type" value="Genomic_DNA"/>
</dbReference>
<evidence type="ECO:0000313" key="3">
    <source>
        <dbReference type="Proteomes" id="UP000054097"/>
    </source>
</evidence>
<dbReference type="OrthoDB" id="2367075at2759"/>
<dbReference type="CDD" id="cd18186">
    <property type="entry name" value="BTB_POZ_ZBTB_KLHL-like"/>
    <property type="match status" value="1"/>
</dbReference>
<reference evidence="2 3" key="1">
    <citation type="submission" date="2014-04" db="EMBL/GenBank/DDBJ databases">
        <authorList>
            <consortium name="DOE Joint Genome Institute"/>
            <person name="Kuo A."/>
            <person name="Zuccaro A."/>
            <person name="Kohler A."/>
            <person name="Nagy L.G."/>
            <person name="Floudas D."/>
            <person name="Copeland A."/>
            <person name="Barry K.W."/>
            <person name="Cichocki N."/>
            <person name="Veneault-Fourrey C."/>
            <person name="LaButti K."/>
            <person name="Lindquist E.A."/>
            <person name="Lipzen A."/>
            <person name="Lundell T."/>
            <person name="Morin E."/>
            <person name="Murat C."/>
            <person name="Sun H."/>
            <person name="Tunlid A."/>
            <person name="Henrissat B."/>
            <person name="Grigoriev I.V."/>
            <person name="Hibbett D.S."/>
            <person name="Martin F."/>
            <person name="Nordberg H.P."/>
            <person name="Cantor M.N."/>
            <person name="Hua S.X."/>
        </authorList>
    </citation>
    <scope>NUCLEOTIDE SEQUENCE [LARGE SCALE GENOMIC DNA]</scope>
    <source>
        <strain evidence="2 3">MAFF 305830</strain>
    </source>
</reference>
<dbReference type="Proteomes" id="UP000054097">
    <property type="component" value="Unassembled WGS sequence"/>
</dbReference>
<sequence>MSDQNNDYSTGEPRHHHEFYIEDGNITIQVEKAIFRVHRYLLAQRSSVLKGMFQAPQQESCQDGTDVRPLVLSGDSVIGWEILFRSIYDTKLLKSNDLWTSDQLVALLRVAHKYCMESIEQEILSQLHTYKDKPGFFKLLDASRIVGSETLEKEAIEGLTQFRLSLTLEEANWLGMEIFYKFMMNVSSESCSCGRLVGKYCSSCAVWIRQP</sequence>
<dbReference type="Gene3D" id="3.30.710.10">
    <property type="entry name" value="Potassium Channel Kv1.1, Chain A"/>
    <property type="match status" value="1"/>
</dbReference>
<dbReference type="InterPro" id="IPR011333">
    <property type="entry name" value="SKP1/BTB/POZ_sf"/>
</dbReference>
<protein>
    <recommendedName>
        <fullName evidence="1">BTB domain-containing protein</fullName>
    </recommendedName>
</protein>
<dbReference type="Pfam" id="PF00651">
    <property type="entry name" value="BTB"/>
    <property type="match status" value="1"/>
</dbReference>
<dbReference type="HOGENOM" id="CLU_093557_0_0_1"/>
<gene>
    <name evidence="2" type="ORF">M408DRAFT_106264</name>
</gene>
<evidence type="ECO:0000313" key="2">
    <source>
        <dbReference type="EMBL" id="KIM29705.1"/>
    </source>
</evidence>
<accession>A0A0C3AYV1</accession>
<dbReference type="AlphaFoldDB" id="A0A0C3AYV1"/>
<evidence type="ECO:0000259" key="1">
    <source>
        <dbReference type="PROSITE" id="PS50097"/>
    </source>
</evidence>